<dbReference type="CDD" id="cd05311">
    <property type="entry name" value="NAD_bind_2_malic_enz"/>
    <property type="match status" value="1"/>
</dbReference>
<dbReference type="GO" id="GO:0016616">
    <property type="term" value="F:oxidoreductase activity, acting on the CH-OH group of donors, NAD or NADP as acceptor"/>
    <property type="evidence" value="ECO:0007669"/>
    <property type="project" value="InterPro"/>
</dbReference>
<evidence type="ECO:0000256" key="1">
    <source>
        <dbReference type="ARBA" id="ARBA00001936"/>
    </source>
</evidence>
<dbReference type="InterPro" id="IPR012188">
    <property type="entry name" value="ME_PTA"/>
</dbReference>
<evidence type="ECO:0000313" key="13">
    <source>
        <dbReference type="EMBL" id="OZV71125.1"/>
    </source>
</evidence>
<evidence type="ECO:0000256" key="2">
    <source>
        <dbReference type="ARBA" id="ARBA00001946"/>
    </source>
</evidence>
<dbReference type="EMBL" id="NGJN01000001">
    <property type="protein sequence ID" value="OZV71125.1"/>
    <property type="molecule type" value="Genomic_DNA"/>
</dbReference>
<feature type="active site" description="Proton acceptor" evidence="8">
    <location>
        <position position="95"/>
    </location>
</feature>
<dbReference type="GO" id="GO:0006108">
    <property type="term" value="P:malate metabolic process"/>
    <property type="evidence" value="ECO:0007669"/>
    <property type="project" value="InterPro"/>
</dbReference>
<dbReference type="InterPro" id="IPR042113">
    <property type="entry name" value="P_AcTrfase_dom1"/>
</dbReference>
<dbReference type="PANTHER" id="PTHR43237">
    <property type="entry name" value="NADP-DEPENDENT MALIC ENZYME"/>
    <property type="match status" value="1"/>
</dbReference>
<comment type="cofactor">
    <cofactor evidence="2">
        <name>Mg(2+)</name>
        <dbReference type="ChEBI" id="CHEBI:18420"/>
    </cofactor>
</comment>
<dbReference type="GO" id="GO:0016746">
    <property type="term" value="F:acyltransferase activity"/>
    <property type="evidence" value="ECO:0007669"/>
    <property type="project" value="InterPro"/>
</dbReference>
<accession>A0A265V0Q0</accession>
<keyword evidence="7" id="KW-0511">Multifunctional enzyme</keyword>
<dbReference type="GO" id="GO:0004470">
    <property type="term" value="F:malic enzyme activity"/>
    <property type="evidence" value="ECO:0007669"/>
    <property type="project" value="InterPro"/>
</dbReference>
<dbReference type="Pfam" id="PF00390">
    <property type="entry name" value="malic"/>
    <property type="match status" value="1"/>
</dbReference>
<evidence type="ECO:0000256" key="10">
    <source>
        <dbReference type="PIRSR" id="PIRSR036684-3"/>
    </source>
</evidence>
<dbReference type="AlphaFoldDB" id="A0A265V0Q0"/>
<proteinExistence type="inferred from homology"/>
<dbReference type="FunFam" id="3.40.50.10380:FF:000003">
    <property type="entry name" value="NADP-dependent malic enzyme"/>
    <property type="match status" value="1"/>
</dbReference>
<evidence type="ECO:0000256" key="8">
    <source>
        <dbReference type="PIRSR" id="PIRSR036684-1"/>
    </source>
</evidence>
<evidence type="ECO:0000256" key="5">
    <source>
        <dbReference type="ARBA" id="ARBA00022723"/>
    </source>
</evidence>
<dbReference type="Gene3D" id="3.40.50.720">
    <property type="entry name" value="NAD(P)-binding Rossmann-like Domain"/>
    <property type="match status" value="1"/>
</dbReference>
<keyword evidence="10" id="KW-0521">NADP</keyword>
<feature type="binding site" evidence="10">
    <location>
        <begin position="77"/>
        <end position="84"/>
    </location>
    <ligand>
        <name>NADP(+)</name>
        <dbReference type="ChEBI" id="CHEBI:58349"/>
    </ligand>
</feature>
<dbReference type="InterPro" id="IPR015884">
    <property type="entry name" value="Malic_enzyme_CS"/>
</dbReference>
<feature type="binding site" evidence="10">
    <location>
        <position position="163"/>
    </location>
    <ligand>
        <name>a divalent metal cation</name>
        <dbReference type="ChEBI" id="CHEBI:60240"/>
    </ligand>
</feature>
<dbReference type="InterPro" id="IPR051674">
    <property type="entry name" value="Malate_Decarboxylase"/>
</dbReference>
<keyword evidence="14" id="KW-1185">Reference proteome</keyword>
<dbReference type="GO" id="GO:0051287">
    <property type="term" value="F:NAD binding"/>
    <property type="evidence" value="ECO:0007669"/>
    <property type="project" value="InterPro"/>
</dbReference>
<dbReference type="InterPro" id="IPR012301">
    <property type="entry name" value="Malic_N_dom"/>
</dbReference>
<feature type="domain" description="Malic enzyme N-terminal" evidence="12">
    <location>
        <begin position="19"/>
        <end position="152"/>
    </location>
</feature>
<evidence type="ECO:0000256" key="6">
    <source>
        <dbReference type="ARBA" id="ARBA00023002"/>
    </source>
</evidence>
<evidence type="ECO:0000256" key="9">
    <source>
        <dbReference type="PIRSR" id="PIRSR036684-2"/>
    </source>
</evidence>
<dbReference type="InterPro" id="IPR037062">
    <property type="entry name" value="Malic_N_dom_sf"/>
</dbReference>
<organism evidence="13 14">
    <name type="scientific">Winogradskyella aurantia</name>
    <dbReference type="NCBI Taxonomy" id="1915063"/>
    <lineage>
        <taxon>Bacteria</taxon>
        <taxon>Pseudomonadati</taxon>
        <taxon>Bacteroidota</taxon>
        <taxon>Flavobacteriia</taxon>
        <taxon>Flavobacteriales</taxon>
        <taxon>Flavobacteriaceae</taxon>
        <taxon>Winogradskyella</taxon>
    </lineage>
</organism>
<dbReference type="SUPFAM" id="SSF53659">
    <property type="entry name" value="Isocitrate/Isopropylmalate dehydrogenase-like"/>
    <property type="match status" value="1"/>
</dbReference>
<comment type="similarity">
    <text evidence="3">In the N-terminal section; belongs to the malic enzymes family.</text>
</comment>
<dbReference type="InterPro" id="IPR036291">
    <property type="entry name" value="NAD(P)-bd_dom_sf"/>
</dbReference>
<protein>
    <submittedName>
        <fullName evidence="13">NADP-dependent malic enzyme</fullName>
    </submittedName>
</protein>
<dbReference type="SMART" id="SM00919">
    <property type="entry name" value="Malic_M"/>
    <property type="match status" value="1"/>
</dbReference>
<sequence length="761" mass="84140">MSKESKRLEALVYHAKPTPGKIKVIPSKKYASQRDLSLAYSPGVAEPCLEIEKDINNVYKYTAKGNLVAVISNGTAVLGLGNIGPEASKPVMEGKGLLFKIFADIDVFDIEVDTEDVDAFIETVKNIAPTFGGINLEDIKAPEAFEIERRLKEELDIPVMHDDQHGTAIISAAALLNALELAEKKIADVRIVVSGAGAAAISCTRLYQAFGAKPENIVMLDSKGVIRSNRPDLTSQKAEFATHRAIDTLDEAMVNADVFIGLSMANIVTPEMLRSMAKDPIVFAMANPDPEINYRLAIETRDDIIMATGRSDHPNQVNNVLGFPFIFRGALDVRATKINEEMKMAAVRALSNLAKEPVPEQVNIAYGETRLSFGRDYIIPKPFDPRLIAEIPPAVAKAAMESGVAKEPIEDWDRYKNNLLDRLGSDNKLVRLLLNRARTNPKRVVFAEADQLSVLKAAQIAYDEGVAIPILLGRQEVIRDLMNEIDFDAEIQIIDPKADEQTERKNRYADAYWEKHQRDGVTQYSARKIMRERNYFAAMMVNEGDADALITGYSRSYPSVVKPMLQLIGMAKGVTRVATTNVMMTQRGPLFLSDTAININPTAEDLARIAYMTSRVCKLFGVDPVIAMTSYSNFGSSDHPNAKKANRAVKILHETYPEMVVDGEVQTDFALNPGMLQDKFPFSKLAGRKVNTLIFPNLDAANITYKLLKELNKAESIGPIMIGMNKPVHILQLDASVDEMVNMVAVAVIDAQEREKRQQKA</sequence>
<dbReference type="RefSeq" id="WP_094967194.1">
    <property type="nucleotide sequence ID" value="NZ_NGJN01000001.1"/>
</dbReference>
<feature type="binding site" evidence="9">
    <location>
        <position position="137"/>
    </location>
    <ligand>
        <name>a divalent metal cation</name>
        <dbReference type="ChEBI" id="CHEBI:60240"/>
    </ligand>
</feature>
<dbReference type="InterPro" id="IPR012302">
    <property type="entry name" value="Malic_NAD-bd"/>
</dbReference>
<reference evidence="13 14" key="1">
    <citation type="submission" date="2017-05" db="EMBL/GenBank/DDBJ databases">
        <title>The draft genome sequence of Idiomarina salinarum WNB302.</title>
        <authorList>
            <person name="Sun Y."/>
            <person name="Chen B."/>
            <person name="Du Z."/>
        </authorList>
    </citation>
    <scope>NUCLEOTIDE SEQUENCE [LARGE SCALE GENOMIC DNA]</scope>
    <source>
        <strain evidence="13 14">WNB302</strain>
    </source>
</reference>
<dbReference type="SUPFAM" id="SSF53223">
    <property type="entry name" value="Aminoacid dehydrogenase-like, N-terminal domain"/>
    <property type="match status" value="1"/>
</dbReference>
<dbReference type="Gene3D" id="3.40.50.10950">
    <property type="match status" value="1"/>
</dbReference>
<dbReference type="InterPro" id="IPR002505">
    <property type="entry name" value="PTA_PTB"/>
</dbReference>
<keyword evidence="6" id="KW-0560">Oxidoreductase</keyword>
<evidence type="ECO:0000256" key="3">
    <source>
        <dbReference type="ARBA" id="ARBA00007686"/>
    </source>
</evidence>
<dbReference type="InterPro" id="IPR046346">
    <property type="entry name" value="Aminoacid_DH-like_N_sf"/>
</dbReference>
<dbReference type="Gene3D" id="3.40.50.10380">
    <property type="entry name" value="Malic enzyme, N-terminal domain"/>
    <property type="match status" value="1"/>
</dbReference>
<dbReference type="InterPro" id="IPR042112">
    <property type="entry name" value="P_AcTrfase_dom2"/>
</dbReference>
<dbReference type="OrthoDB" id="9805787at2"/>
<feature type="binding site" evidence="10">
    <location>
        <position position="287"/>
    </location>
    <ligand>
        <name>a divalent metal cation</name>
        <dbReference type="ChEBI" id="CHEBI:60240"/>
    </ligand>
</feature>
<evidence type="ECO:0000256" key="4">
    <source>
        <dbReference type="ARBA" id="ARBA00008756"/>
    </source>
</evidence>
<evidence type="ECO:0000259" key="12">
    <source>
        <dbReference type="SMART" id="SM01274"/>
    </source>
</evidence>
<keyword evidence="5 9" id="KW-0479">Metal-binding</keyword>
<dbReference type="Proteomes" id="UP000216840">
    <property type="component" value="Unassembled WGS sequence"/>
</dbReference>
<dbReference type="FunFam" id="3.40.50.720:FF:000095">
    <property type="entry name" value="NADP-dependent malic enzyme"/>
    <property type="match status" value="1"/>
</dbReference>
<dbReference type="SMART" id="SM01274">
    <property type="entry name" value="malic"/>
    <property type="match status" value="1"/>
</dbReference>
<name>A0A265V0Q0_9FLAO</name>
<dbReference type="Gene3D" id="3.40.50.10750">
    <property type="entry name" value="Isocitrate/Isopropylmalate dehydrogenase-like"/>
    <property type="match status" value="1"/>
</dbReference>
<dbReference type="GO" id="GO:0046872">
    <property type="term" value="F:metal ion binding"/>
    <property type="evidence" value="ECO:0007669"/>
    <property type="project" value="UniProtKB-KW"/>
</dbReference>
<dbReference type="PIRSF" id="PIRSF036684">
    <property type="entry name" value="ME_PTA"/>
    <property type="match status" value="1"/>
</dbReference>
<dbReference type="Pfam" id="PF03949">
    <property type="entry name" value="Malic_M"/>
    <property type="match status" value="1"/>
</dbReference>
<evidence type="ECO:0000256" key="7">
    <source>
        <dbReference type="ARBA" id="ARBA00023268"/>
    </source>
</evidence>
<comment type="similarity">
    <text evidence="4">In the C-terminal section; belongs to the phosphate acetyltransferase and butyryltransferase family.</text>
</comment>
<evidence type="ECO:0000313" key="14">
    <source>
        <dbReference type="Proteomes" id="UP000216840"/>
    </source>
</evidence>
<gene>
    <name evidence="13" type="ORF">CA834_03150</name>
</gene>
<comment type="caution">
    <text evidence="13">The sequence shown here is derived from an EMBL/GenBank/DDBJ whole genome shotgun (WGS) entry which is preliminary data.</text>
</comment>
<feature type="domain" description="Malic enzyme NAD-binding" evidence="11">
    <location>
        <begin position="164"/>
        <end position="400"/>
    </location>
</feature>
<dbReference type="SUPFAM" id="SSF51735">
    <property type="entry name" value="NAD(P)-binding Rossmann-fold domains"/>
    <property type="match status" value="1"/>
</dbReference>
<evidence type="ECO:0000259" key="11">
    <source>
        <dbReference type="SMART" id="SM00919"/>
    </source>
</evidence>
<dbReference type="PANTHER" id="PTHR43237:SF4">
    <property type="entry name" value="NADP-DEPENDENT MALIC ENZYME"/>
    <property type="match status" value="1"/>
</dbReference>
<comment type="cofactor">
    <cofactor evidence="1">
        <name>Mn(2+)</name>
        <dbReference type="ChEBI" id="CHEBI:29035"/>
    </cofactor>
</comment>
<feature type="binding site" evidence="9">
    <location>
        <position position="138"/>
    </location>
    <ligand>
        <name>a divalent metal cation</name>
        <dbReference type="ChEBI" id="CHEBI:60240"/>
    </ligand>
</feature>
<dbReference type="Pfam" id="PF01515">
    <property type="entry name" value="PTA_PTB"/>
    <property type="match status" value="1"/>
</dbReference>
<dbReference type="PROSITE" id="PS00331">
    <property type="entry name" value="MALIC_ENZYMES"/>
    <property type="match status" value="1"/>
</dbReference>
<dbReference type="InterPro" id="IPR045213">
    <property type="entry name" value="Malic_NAD-bd_bact_type"/>
</dbReference>